<dbReference type="OrthoDB" id="370725at2"/>
<proteinExistence type="inferred from homology"/>
<evidence type="ECO:0000256" key="2">
    <source>
        <dbReference type="ARBA" id="ARBA00009840"/>
    </source>
</evidence>
<organism evidence="6 7">
    <name type="scientific">Filimonas lacunae</name>
    <dbReference type="NCBI Taxonomy" id="477680"/>
    <lineage>
        <taxon>Bacteria</taxon>
        <taxon>Pseudomonadati</taxon>
        <taxon>Bacteroidota</taxon>
        <taxon>Chitinophagia</taxon>
        <taxon>Chitinophagales</taxon>
        <taxon>Chitinophagaceae</taxon>
        <taxon>Filimonas</taxon>
    </lineage>
</organism>
<keyword evidence="4" id="KW-0233">DNA recombination</keyword>
<keyword evidence="3 5" id="KW-0175">Coiled coil</keyword>
<evidence type="ECO:0000256" key="3">
    <source>
        <dbReference type="ARBA" id="ARBA00023054"/>
    </source>
</evidence>
<accession>A0A1N7KWX8</accession>
<feature type="coiled-coil region" evidence="5">
    <location>
        <begin position="390"/>
        <end position="424"/>
    </location>
</feature>
<sequence length="437" mass="49662">MMITYLALGIIIILLVIILVLVYKTSADANQQQQLANQLQHLHTQVSRIEQAVKQEIATNRQEGNETARHARNELSTSLRAFGEQVNKSVEDFNRLQKENFWALMQKQSEQNQNTSVKLDHIREVVERKISELQAGNEKKLDEMRATVDEKLQKTLETRLGESFKIVSERLEAVHKGLGDMQQLATGVGDLKRVLTNVKTRGIMGEYQLENLLEQLLTVEQYAKNVKTKEGSNAVVEFAVKLPGKDSRESIVWLPVDSKFPKEDFELLTDAYDKASPELIEELRRNFVRSMKKCALDIASKYIAPPNTTDFAILFLPFESLYAEVLRTPGLFEQIQREYKIIITGPTTLSALLNSLQMGFRTLAIEKRSSEVWQLLGAVKAEFVTFGGILDKTQKKLQEASNVIDEAGRRSRAIERKLRDVQELPAEQGLLDNKAYD</sequence>
<dbReference type="RefSeq" id="WP_076375283.1">
    <property type="nucleotide sequence ID" value="NZ_AP017422.1"/>
</dbReference>
<gene>
    <name evidence="6" type="ORF">SAMN05421788_101475</name>
</gene>
<comment type="function">
    <text evidence="1">Involved in DNA recombination.</text>
</comment>
<dbReference type="Pfam" id="PF02646">
    <property type="entry name" value="RmuC"/>
    <property type="match status" value="1"/>
</dbReference>
<dbReference type="PANTHER" id="PTHR30563">
    <property type="entry name" value="DNA RECOMBINATION PROTEIN RMUC"/>
    <property type="match status" value="1"/>
</dbReference>
<evidence type="ECO:0000256" key="1">
    <source>
        <dbReference type="ARBA" id="ARBA00003416"/>
    </source>
</evidence>
<evidence type="ECO:0000256" key="5">
    <source>
        <dbReference type="SAM" id="Coils"/>
    </source>
</evidence>
<evidence type="ECO:0000313" key="6">
    <source>
        <dbReference type="EMBL" id="SIS66047.1"/>
    </source>
</evidence>
<comment type="similarity">
    <text evidence="2">Belongs to the RmuC family.</text>
</comment>
<dbReference type="GO" id="GO:0006310">
    <property type="term" value="P:DNA recombination"/>
    <property type="evidence" value="ECO:0007669"/>
    <property type="project" value="UniProtKB-KW"/>
</dbReference>
<dbReference type="STRING" id="477680.SAMN05421788_101475"/>
<evidence type="ECO:0000313" key="7">
    <source>
        <dbReference type="Proteomes" id="UP000186917"/>
    </source>
</evidence>
<protein>
    <submittedName>
        <fullName evidence="6">DNA recombination protein RmuC</fullName>
    </submittedName>
</protein>
<dbReference type="AlphaFoldDB" id="A0A1N7KWX8"/>
<dbReference type="PANTHER" id="PTHR30563:SF0">
    <property type="entry name" value="DNA RECOMBINATION PROTEIN RMUC"/>
    <property type="match status" value="1"/>
</dbReference>
<evidence type="ECO:0000256" key="4">
    <source>
        <dbReference type="ARBA" id="ARBA00023172"/>
    </source>
</evidence>
<dbReference type="InterPro" id="IPR003798">
    <property type="entry name" value="DNA_recombination_RmuC"/>
</dbReference>
<dbReference type="Proteomes" id="UP000186917">
    <property type="component" value="Unassembled WGS sequence"/>
</dbReference>
<name>A0A1N7KWX8_9BACT</name>
<reference evidence="7" key="1">
    <citation type="submission" date="2017-01" db="EMBL/GenBank/DDBJ databases">
        <authorList>
            <person name="Varghese N."/>
            <person name="Submissions S."/>
        </authorList>
    </citation>
    <scope>NUCLEOTIDE SEQUENCE [LARGE SCALE GENOMIC DNA]</scope>
    <source>
        <strain evidence="7">DSM 21054</strain>
    </source>
</reference>
<dbReference type="EMBL" id="FTOR01000001">
    <property type="protein sequence ID" value="SIS66047.1"/>
    <property type="molecule type" value="Genomic_DNA"/>
</dbReference>
<keyword evidence="7" id="KW-1185">Reference proteome</keyword>